<accession>A0A4Z0LDG6</accession>
<evidence type="ECO:0000259" key="1">
    <source>
        <dbReference type="Pfam" id="PF01266"/>
    </source>
</evidence>
<dbReference type="Proteomes" id="UP000297407">
    <property type="component" value="Unassembled WGS sequence"/>
</dbReference>
<dbReference type="PANTHER" id="PTHR13847:SF201">
    <property type="entry name" value="PUTATIBE OXIDOREDUCTASE"/>
    <property type="match status" value="1"/>
</dbReference>
<protein>
    <submittedName>
        <fullName evidence="2">FAD-binding oxidoreductase</fullName>
    </submittedName>
</protein>
<dbReference type="Gene3D" id="3.30.9.10">
    <property type="entry name" value="D-Amino Acid Oxidase, subunit A, domain 2"/>
    <property type="match status" value="1"/>
</dbReference>
<feature type="domain" description="FAD dependent oxidoreductase" evidence="1">
    <location>
        <begin position="30"/>
        <end position="385"/>
    </location>
</feature>
<reference evidence="2 3" key="1">
    <citation type="submission" date="2019-04" db="EMBL/GenBank/DDBJ databases">
        <title>Flavobacterium sp. strain DS2-A Genome sequencing and assembly.</title>
        <authorList>
            <person name="Kim I."/>
        </authorList>
    </citation>
    <scope>NUCLEOTIDE SEQUENCE [LARGE SCALE GENOMIC DNA]</scope>
    <source>
        <strain evidence="2 3">DS2-A</strain>
    </source>
</reference>
<dbReference type="SUPFAM" id="SSF51905">
    <property type="entry name" value="FAD/NAD(P)-binding domain"/>
    <property type="match status" value="1"/>
</dbReference>
<dbReference type="Pfam" id="PF01266">
    <property type="entry name" value="DAO"/>
    <property type="match status" value="1"/>
</dbReference>
<dbReference type="Gene3D" id="3.50.50.60">
    <property type="entry name" value="FAD/NAD(P)-binding domain"/>
    <property type="match status" value="1"/>
</dbReference>
<evidence type="ECO:0000313" key="3">
    <source>
        <dbReference type="Proteomes" id="UP000297407"/>
    </source>
</evidence>
<dbReference type="EMBL" id="SRLH01000001">
    <property type="protein sequence ID" value="TGD59929.1"/>
    <property type="molecule type" value="Genomic_DNA"/>
</dbReference>
<comment type="caution">
    <text evidence="2">The sequence shown here is derived from an EMBL/GenBank/DDBJ whole genome shotgun (WGS) entry which is preliminary data.</text>
</comment>
<evidence type="ECO:0000313" key="2">
    <source>
        <dbReference type="EMBL" id="TGD59929.1"/>
    </source>
</evidence>
<dbReference type="PANTHER" id="PTHR13847">
    <property type="entry name" value="SARCOSINE DEHYDROGENASE-RELATED"/>
    <property type="match status" value="1"/>
</dbReference>
<gene>
    <name evidence="2" type="ORF">E4635_02765</name>
</gene>
<dbReference type="OrthoDB" id="571248at2"/>
<dbReference type="AlphaFoldDB" id="A0A4Z0LDG6"/>
<keyword evidence="3" id="KW-1185">Reference proteome</keyword>
<dbReference type="GO" id="GO:0005737">
    <property type="term" value="C:cytoplasm"/>
    <property type="evidence" value="ECO:0007669"/>
    <property type="project" value="TreeGrafter"/>
</dbReference>
<sequence length="404" mass="45438">MNLQSGYPFWLIKDGMPFTFPKLAKNTTTDVVIIGAGISGALVRYYLLNAGIKCIMVDSRTIGLGSTCSSTSLLQYEIDTPLSELKKMIGEKGAERAFQLCNYAIEELGRIVKKIGFKDFEFKKSLYYAAYKKDILFLKEEYAARKKAGFDVRYLEEKDILKTFGFSSAGAILSNHGAQTNAYGLTHKLLQYKKDKKGALGVYDRTPVIRISHTAEGVVLETEQGYILKAKKLVYATGYESVDFIAEKIVDLKSTYAVISEQYETKTFWKDNVMLWNTADPYLYMRTTPDGRILIGGRDEDFYNPGRRDKLIGKKARQLSGDFRKLFPDISFKQEFSWTGTFGATKDGLPYIGEYSKLPNSYFALGFGGNGITFSLIAAEIITDMILGNENEDAALFSFERINK</sequence>
<organism evidence="2 3">
    <name type="scientific">Flavobacterium humi</name>
    <dbReference type="NCBI Taxonomy" id="2562683"/>
    <lineage>
        <taxon>Bacteria</taxon>
        <taxon>Pseudomonadati</taxon>
        <taxon>Bacteroidota</taxon>
        <taxon>Flavobacteriia</taxon>
        <taxon>Flavobacteriales</taxon>
        <taxon>Flavobacteriaceae</taxon>
        <taxon>Flavobacterium</taxon>
    </lineage>
</organism>
<dbReference type="InterPro" id="IPR036188">
    <property type="entry name" value="FAD/NAD-bd_sf"/>
</dbReference>
<proteinExistence type="predicted"/>
<name>A0A4Z0LDG6_9FLAO</name>
<dbReference type="InterPro" id="IPR006076">
    <property type="entry name" value="FAD-dep_OxRdtase"/>
</dbReference>